<dbReference type="AlphaFoldDB" id="A0A510JDT3"/>
<evidence type="ECO:0000313" key="2">
    <source>
        <dbReference type="Proteomes" id="UP000321606"/>
    </source>
</evidence>
<evidence type="ECO:0000313" key="1">
    <source>
        <dbReference type="EMBL" id="BBM36223.1"/>
    </source>
</evidence>
<organism evidence="1 2">
    <name type="scientific">Pseudoleptotrichia goodfellowii</name>
    <dbReference type="NCBI Taxonomy" id="157692"/>
    <lineage>
        <taxon>Bacteria</taxon>
        <taxon>Fusobacteriati</taxon>
        <taxon>Fusobacteriota</taxon>
        <taxon>Fusobacteriia</taxon>
        <taxon>Fusobacteriales</taxon>
        <taxon>Leptotrichiaceae</taxon>
        <taxon>Pseudoleptotrichia</taxon>
    </lineage>
</organism>
<dbReference type="KEGG" id="lgo:JCM16774_1155"/>
<name>A0A510JDT3_9FUSO</name>
<proteinExistence type="predicted"/>
<dbReference type="RefSeq" id="WP_006807011.1">
    <property type="nucleotide sequence ID" value="NZ_AP019822.1"/>
</dbReference>
<sequence length="137" mass="16182">MKKSLLILFLLFGAVSLAREVWKERDYCYGGERTELRGVKFSKDGNFALRTYEYCYLGGKMYKNILVDVEIKVGNPDNRYVDNPVYDRYLVATSKSEYNFKAWNDEEIMVVIKGETNDFKNLKLAKKWFLNSKKRLF</sequence>
<reference evidence="1 2" key="1">
    <citation type="submission" date="2019-07" db="EMBL/GenBank/DDBJ databases">
        <title>Complete Genome Sequence of Leptotrichia goodfellowii Strain JCM 16774.</title>
        <authorList>
            <person name="Watanabe S."/>
            <person name="Cui L."/>
        </authorList>
    </citation>
    <scope>NUCLEOTIDE SEQUENCE [LARGE SCALE GENOMIC DNA]</scope>
    <source>
        <strain evidence="1 2">JCM16774</strain>
    </source>
</reference>
<dbReference type="Proteomes" id="UP000321606">
    <property type="component" value="Chromosome"/>
</dbReference>
<dbReference type="EMBL" id="AP019822">
    <property type="protein sequence ID" value="BBM36223.1"/>
    <property type="molecule type" value="Genomic_DNA"/>
</dbReference>
<gene>
    <name evidence="1" type="ORF">JCM16774_1155</name>
</gene>
<accession>A0A510JDT3</accession>
<protein>
    <submittedName>
        <fullName evidence="1">Uncharacterized protein</fullName>
    </submittedName>
</protein>